<accession>A0ABW8N0M3</accession>
<comment type="caution">
    <text evidence="1">The sequence shown here is derived from an EMBL/GenBank/DDBJ whole genome shotgun (WGS) entry which is preliminary data.</text>
</comment>
<evidence type="ECO:0000313" key="1">
    <source>
        <dbReference type="EMBL" id="MFK4637148.1"/>
    </source>
</evidence>
<dbReference type="Proteomes" id="UP001620520">
    <property type="component" value="Unassembled WGS sequence"/>
</dbReference>
<name>A0ABW8N0M3_9MICC</name>
<gene>
    <name evidence="1" type="ORF">ABIA52_000037</name>
</gene>
<evidence type="ECO:0008006" key="3">
    <source>
        <dbReference type="Google" id="ProtNLM"/>
    </source>
</evidence>
<dbReference type="EMBL" id="JBIYEW010000001">
    <property type="protein sequence ID" value="MFK4637148.1"/>
    <property type="molecule type" value="Genomic_DNA"/>
</dbReference>
<sequence>MEPTNATLRAIASLRLPAAPTFSELVAAVEEQCGKRIRFHESTKAFLGKGITGCWYARPGVNDIYYLPGDRIWSLHVVLHELSHILLGHKAEKHESLVFGGAVQLVGRRLGLQRLCRPAKVPLTGREAEAENLAYALARLIYARPQGNPTTAERVFGL</sequence>
<organism evidence="1 2">
    <name type="scientific">Paenarthrobacter histidinolovorans</name>
    <dbReference type="NCBI Taxonomy" id="43664"/>
    <lineage>
        <taxon>Bacteria</taxon>
        <taxon>Bacillati</taxon>
        <taxon>Actinomycetota</taxon>
        <taxon>Actinomycetes</taxon>
        <taxon>Micrococcales</taxon>
        <taxon>Micrococcaceae</taxon>
        <taxon>Paenarthrobacter</taxon>
    </lineage>
</organism>
<keyword evidence="2" id="KW-1185">Reference proteome</keyword>
<proteinExistence type="predicted"/>
<reference evidence="1 2" key="1">
    <citation type="submission" date="2024-10" db="EMBL/GenBank/DDBJ databases">
        <title>Novel secondary metabolite-producing bacteria for plant disease control.</title>
        <authorList>
            <person name="Chevrette M."/>
        </authorList>
    </citation>
    <scope>NUCLEOTIDE SEQUENCE [LARGE SCALE GENOMIC DNA]</scope>
    <source>
        <strain evidence="1 2">J30 TE3557</strain>
    </source>
</reference>
<evidence type="ECO:0000313" key="2">
    <source>
        <dbReference type="Proteomes" id="UP001620520"/>
    </source>
</evidence>
<protein>
    <recommendedName>
        <fullName evidence="3">IrrE N-terminal-like domain-containing protein</fullName>
    </recommendedName>
</protein>